<evidence type="ECO:0000256" key="5">
    <source>
        <dbReference type="PIRSR" id="PIRSR602081-2"/>
    </source>
</evidence>
<dbReference type="InterPro" id="IPR005101">
    <property type="entry name" value="Cryptochr/Photolyase_FAD-bd"/>
</dbReference>
<dbReference type="InterPro" id="IPR036155">
    <property type="entry name" value="Crypto/Photolyase_N_sf"/>
</dbReference>
<sequence>MGDNIPVLVWLRRDLRLGDNPALAAAVASGRPVIPVFIADEMMQDLGAAPDWRLKLGVAHFDRVLRQVGSRVLFRIGSARQILQQLVAETGATGIYWNRAYHPDEITRDTNIKSDLKALGIEVKSFPGNLCFEPWTVAKGSGGGYRVFTPFWRSVRQLSVAASAPAPAQLRSPQDWPKADDLQLWAARHRMGRGVSVVRPYLSLGEQAAWERLETFCDDGLSGYSAGRDIPSRPATSGLSEALACGEISARQIWHRGRALWQDGAVGAETFLKQLVWREFAYHLMFHEPHILTRNWRQEWDGFPWNQDDQHPDVIAWKQGRTGIAFVDAAMREMYVTGRMHNRGRMIVASYLSKHLMTDWRIGQRWFADCLTDWDPASNAMGWQWAAGSGPDAAPYFRVFNPELQLKKFDPDGRYRRGWIAEGQAEPSETALSYFDAIPKSWNMRAGNPYPTPIVSAAKGRERALAAYQNRGF</sequence>
<comment type="similarity">
    <text evidence="6">Belongs to the DNA photolyase family.</text>
</comment>
<evidence type="ECO:0000313" key="8">
    <source>
        <dbReference type="EMBL" id="CUH68792.1"/>
    </source>
</evidence>
<comment type="cofactor">
    <cofactor evidence="1">
        <name>(6R)-5,10-methylene-5,6,7,8-tetrahydrofolate</name>
        <dbReference type="ChEBI" id="CHEBI:15636"/>
    </cofactor>
</comment>
<name>A0A0P1FL00_THAGE</name>
<dbReference type="AlphaFoldDB" id="A0A0P1FL00"/>
<feature type="site" description="Electron transfer via tryptophanyl radical" evidence="5">
    <location>
        <position position="305"/>
    </location>
</feature>
<feature type="binding site" evidence="4">
    <location>
        <position position="271"/>
    </location>
    <ligand>
        <name>FAD</name>
        <dbReference type="ChEBI" id="CHEBI:57692"/>
    </ligand>
</feature>
<evidence type="ECO:0000256" key="6">
    <source>
        <dbReference type="RuleBase" id="RU004182"/>
    </source>
</evidence>
<keyword evidence="8" id="KW-0456">Lyase</keyword>
<dbReference type="Pfam" id="PF00875">
    <property type="entry name" value="DNA_photolyase"/>
    <property type="match status" value="1"/>
</dbReference>
<feature type="binding site" evidence="4">
    <location>
        <begin position="236"/>
        <end position="240"/>
    </location>
    <ligand>
        <name>FAD</name>
        <dbReference type="ChEBI" id="CHEBI:57692"/>
    </ligand>
</feature>
<dbReference type="GO" id="GO:0071949">
    <property type="term" value="F:FAD binding"/>
    <property type="evidence" value="ECO:0007669"/>
    <property type="project" value="TreeGrafter"/>
</dbReference>
<dbReference type="Gene3D" id="1.10.579.10">
    <property type="entry name" value="DNA Cyclobutane Dipyrimidine Photolyase, subunit A, domain 3"/>
    <property type="match status" value="1"/>
</dbReference>
<keyword evidence="6" id="KW-0157">Chromophore</keyword>
<reference evidence="8 9" key="1">
    <citation type="submission" date="2015-09" db="EMBL/GenBank/DDBJ databases">
        <authorList>
            <consortium name="Swine Surveillance"/>
        </authorList>
    </citation>
    <scope>NUCLEOTIDE SEQUENCE [LARGE SCALE GENOMIC DNA]</scope>
    <source>
        <strain evidence="8 9">CECT 4357</strain>
    </source>
</reference>
<evidence type="ECO:0000256" key="3">
    <source>
        <dbReference type="ARBA" id="ARBA00022827"/>
    </source>
</evidence>
<evidence type="ECO:0000256" key="4">
    <source>
        <dbReference type="PIRSR" id="PIRSR602081-1"/>
    </source>
</evidence>
<dbReference type="Gene3D" id="1.25.40.80">
    <property type="match status" value="1"/>
</dbReference>
<accession>A0A0P1FL00</accession>
<feature type="site" description="Electron transfer via tryptophanyl radical" evidence="5">
    <location>
        <position position="360"/>
    </location>
</feature>
<feature type="domain" description="Photolyase/cryptochrome alpha/beta" evidence="7">
    <location>
        <begin position="5"/>
        <end position="131"/>
    </location>
</feature>
<evidence type="ECO:0000259" key="7">
    <source>
        <dbReference type="PROSITE" id="PS51645"/>
    </source>
</evidence>
<dbReference type="PANTHER" id="PTHR11455">
    <property type="entry name" value="CRYPTOCHROME"/>
    <property type="match status" value="1"/>
</dbReference>
<keyword evidence="2 4" id="KW-0285">Flavoprotein</keyword>
<protein>
    <submittedName>
        <fullName evidence="8">Deoxyribodipyrimidine photo-lyase</fullName>
        <ecNumber evidence="8">4.1.99.3</ecNumber>
    </submittedName>
</protein>
<dbReference type="GO" id="GO:0003677">
    <property type="term" value="F:DNA binding"/>
    <property type="evidence" value="ECO:0007669"/>
    <property type="project" value="TreeGrafter"/>
</dbReference>
<dbReference type="InterPro" id="IPR014729">
    <property type="entry name" value="Rossmann-like_a/b/a_fold"/>
</dbReference>
<dbReference type="EC" id="4.1.99.3" evidence="8"/>
<dbReference type="GO" id="GO:0009416">
    <property type="term" value="P:response to light stimulus"/>
    <property type="evidence" value="ECO:0007669"/>
    <property type="project" value="TreeGrafter"/>
</dbReference>
<dbReference type="RefSeq" id="WP_058264450.1">
    <property type="nucleotide sequence ID" value="NZ_CP051181.1"/>
</dbReference>
<proteinExistence type="inferred from homology"/>
<dbReference type="InterPro" id="IPR006050">
    <property type="entry name" value="DNA_photolyase_N"/>
</dbReference>
<feature type="site" description="Electron transfer via tryptophanyl radical" evidence="5">
    <location>
        <position position="383"/>
    </location>
</feature>
<dbReference type="Gene3D" id="3.40.50.620">
    <property type="entry name" value="HUPs"/>
    <property type="match status" value="1"/>
</dbReference>
<dbReference type="Proteomes" id="UP000051587">
    <property type="component" value="Unassembled WGS sequence"/>
</dbReference>
<gene>
    <name evidence="8" type="primary">phrB</name>
    <name evidence="8" type="ORF">TG4357_03807</name>
</gene>
<dbReference type="SUPFAM" id="SSF52425">
    <property type="entry name" value="Cryptochrome/photolyase, N-terminal domain"/>
    <property type="match status" value="1"/>
</dbReference>
<organism evidence="8 9">
    <name type="scientific">Thalassovita gelatinovora</name>
    <name type="common">Thalassobius gelatinovorus</name>
    <dbReference type="NCBI Taxonomy" id="53501"/>
    <lineage>
        <taxon>Bacteria</taxon>
        <taxon>Pseudomonadati</taxon>
        <taxon>Pseudomonadota</taxon>
        <taxon>Alphaproteobacteria</taxon>
        <taxon>Rhodobacterales</taxon>
        <taxon>Roseobacteraceae</taxon>
        <taxon>Thalassovita</taxon>
    </lineage>
</organism>
<dbReference type="PANTHER" id="PTHR11455:SF9">
    <property type="entry name" value="CRYPTOCHROME CIRCADIAN CLOCK 5 ISOFORM X1"/>
    <property type="match status" value="1"/>
</dbReference>
<keyword evidence="9" id="KW-1185">Reference proteome</keyword>
<evidence type="ECO:0000256" key="1">
    <source>
        <dbReference type="ARBA" id="ARBA00001932"/>
    </source>
</evidence>
<dbReference type="PROSITE" id="PS51645">
    <property type="entry name" value="PHR_CRY_ALPHA_BETA"/>
    <property type="match status" value="1"/>
</dbReference>
<feature type="binding site" evidence="4">
    <location>
        <begin position="373"/>
        <end position="375"/>
    </location>
    <ligand>
        <name>FAD</name>
        <dbReference type="ChEBI" id="CHEBI:57692"/>
    </ligand>
</feature>
<dbReference type="GO" id="GO:0003904">
    <property type="term" value="F:deoxyribodipyrimidine photo-lyase activity"/>
    <property type="evidence" value="ECO:0007669"/>
    <property type="project" value="UniProtKB-EC"/>
</dbReference>
<dbReference type="InterPro" id="IPR002081">
    <property type="entry name" value="Cryptochrome/DNA_photolyase_1"/>
</dbReference>
<dbReference type="STRING" id="53501.SAMN04488043_106268"/>
<dbReference type="SUPFAM" id="SSF48173">
    <property type="entry name" value="Cryptochrome/photolyase FAD-binding domain"/>
    <property type="match status" value="1"/>
</dbReference>
<dbReference type="EMBL" id="CYSA01000028">
    <property type="protein sequence ID" value="CUH68792.1"/>
    <property type="molecule type" value="Genomic_DNA"/>
</dbReference>
<keyword evidence="3 4" id="KW-0274">FAD</keyword>
<dbReference type="InterPro" id="IPR036134">
    <property type="entry name" value="Crypto/Photolyase_FAD-like_sf"/>
</dbReference>
<dbReference type="OrthoDB" id="9772484at2"/>
<dbReference type="Pfam" id="PF03441">
    <property type="entry name" value="FAD_binding_7"/>
    <property type="match status" value="1"/>
</dbReference>
<evidence type="ECO:0000256" key="2">
    <source>
        <dbReference type="ARBA" id="ARBA00022630"/>
    </source>
</evidence>
<comment type="cofactor">
    <cofactor evidence="4">
        <name>FAD</name>
        <dbReference type="ChEBI" id="CHEBI:57692"/>
    </cofactor>
    <text evidence="4">Binds 1 FAD per subunit.</text>
</comment>
<evidence type="ECO:0000313" key="9">
    <source>
        <dbReference type="Proteomes" id="UP000051587"/>
    </source>
</evidence>
<feature type="binding site" evidence="4">
    <location>
        <position position="224"/>
    </location>
    <ligand>
        <name>FAD</name>
        <dbReference type="ChEBI" id="CHEBI:57692"/>
    </ligand>
</feature>
<dbReference type="PRINTS" id="PR00147">
    <property type="entry name" value="DNAPHOTLYASE"/>
</dbReference>